<reference evidence="2" key="1">
    <citation type="journal article" date="2011" name="Plant Physiol.">
        <title>Comprehensive sequence analysis of 24,783 barley full-length cDNAs derived from 12 clone libraries.</title>
        <authorList>
            <person name="Matsumoto T."/>
            <person name="Tanaka T."/>
            <person name="Sakai H."/>
            <person name="Amano N."/>
            <person name="Kanamori H."/>
            <person name="Kurita K."/>
            <person name="Kikuta A."/>
            <person name="Kamiya K."/>
            <person name="Yamamoto M."/>
            <person name="Ikawa H."/>
            <person name="Fujii N."/>
            <person name="Hori K."/>
            <person name="Itoh T."/>
            <person name="Sato K."/>
        </authorList>
    </citation>
    <scope>NUCLEOTIDE SEQUENCE</scope>
    <source>
        <tissue evidence="2">Seed</tissue>
    </source>
</reference>
<feature type="compositionally biased region" description="Polar residues" evidence="1">
    <location>
        <begin position="44"/>
        <end position="61"/>
    </location>
</feature>
<evidence type="ECO:0000313" key="2">
    <source>
        <dbReference type="EMBL" id="BAK05799.1"/>
    </source>
</evidence>
<organism evidence="2">
    <name type="scientific">Hordeum vulgare subsp. vulgare</name>
    <name type="common">Domesticated barley</name>
    <dbReference type="NCBI Taxonomy" id="112509"/>
    <lineage>
        <taxon>Eukaryota</taxon>
        <taxon>Viridiplantae</taxon>
        <taxon>Streptophyta</taxon>
        <taxon>Embryophyta</taxon>
        <taxon>Tracheophyta</taxon>
        <taxon>Spermatophyta</taxon>
        <taxon>Magnoliopsida</taxon>
        <taxon>Liliopsida</taxon>
        <taxon>Poales</taxon>
        <taxon>Poaceae</taxon>
        <taxon>BOP clade</taxon>
        <taxon>Pooideae</taxon>
        <taxon>Triticodae</taxon>
        <taxon>Triticeae</taxon>
        <taxon>Hordeinae</taxon>
        <taxon>Hordeum</taxon>
    </lineage>
</organism>
<evidence type="ECO:0000256" key="1">
    <source>
        <dbReference type="SAM" id="MobiDB-lite"/>
    </source>
</evidence>
<accession>F2EEM7</accession>
<feature type="region of interest" description="Disordered" evidence="1">
    <location>
        <begin position="44"/>
        <end position="67"/>
    </location>
</feature>
<dbReference type="EMBL" id="AK374603">
    <property type="protein sequence ID" value="BAK05799.1"/>
    <property type="molecule type" value="mRNA"/>
</dbReference>
<name>F2EEM7_HORVV</name>
<protein>
    <submittedName>
        <fullName evidence="2">Predicted protein</fullName>
    </submittedName>
</protein>
<proteinExistence type="evidence at transcript level"/>
<dbReference type="AlphaFoldDB" id="F2EEM7"/>
<sequence length="211" mass="22761">MRPSPWPSSSPRPSSFPAPMEVASSCAVHVYIARTQPFNRSHIASSPCLSSSTSGHRTPPSNSLPPCSPAPHRASVCSCGELLSTFPPFSPSSHRRNYRPRARPYVRARPRVALPWPTAAAAPTLLPGRAQALARCPRVGRYSCLARACASYCRSLLLALLASRRAPSASASLIPVAPPRHPHARALLLCCCHPTYCMQLRCCLLLLLCSC</sequence>